<feature type="compositionally biased region" description="Acidic residues" evidence="1">
    <location>
        <begin position="1"/>
        <end position="12"/>
    </location>
</feature>
<name>S4P9H8_9NEOP</name>
<sequence>MLEDSDDDEEQIDVPGKKMAKNRNKLKLKGSEDLGSLFASAEEFSTLLEETATNKKQGSSQAVSNTDNASTKQLAWEDNRDRWIKGYNKKILGHKGNNKKFKKNNFKGNPNKMADKKGGKRKGSDFHAAGGKKRKQK</sequence>
<feature type="region of interest" description="Disordered" evidence="1">
    <location>
        <begin position="92"/>
        <end position="137"/>
    </location>
</feature>
<reference evidence="2" key="2">
    <citation type="submission" date="2013-05" db="EMBL/GenBank/DDBJ databases">
        <authorList>
            <person name="Carter J.-M."/>
            <person name="Baker S.C."/>
            <person name="Pink R."/>
            <person name="Carter D.R.F."/>
            <person name="Collins A."/>
            <person name="Tomlin J."/>
            <person name="Gibbs M."/>
            <person name="Breuker C.J."/>
        </authorList>
    </citation>
    <scope>NUCLEOTIDE SEQUENCE</scope>
    <source>
        <tissue evidence="2">Ovary</tissue>
    </source>
</reference>
<dbReference type="AlphaFoldDB" id="S4P9H8"/>
<feature type="region of interest" description="Disordered" evidence="1">
    <location>
        <begin position="1"/>
        <end position="23"/>
    </location>
</feature>
<feature type="compositionally biased region" description="Basic residues" evidence="1">
    <location>
        <begin position="92"/>
        <end position="105"/>
    </location>
</feature>
<accession>S4P9H8</accession>
<evidence type="ECO:0000313" key="2">
    <source>
        <dbReference type="EMBL" id="JAA83505.1"/>
    </source>
</evidence>
<feature type="compositionally biased region" description="Basic and acidic residues" evidence="1">
    <location>
        <begin position="113"/>
        <end position="125"/>
    </location>
</feature>
<organism evidence="2">
    <name type="scientific">Pararge aegeria</name>
    <name type="common">speckled wood butterfly</name>
    <dbReference type="NCBI Taxonomy" id="116150"/>
    <lineage>
        <taxon>Eukaryota</taxon>
        <taxon>Metazoa</taxon>
        <taxon>Ecdysozoa</taxon>
        <taxon>Arthropoda</taxon>
        <taxon>Hexapoda</taxon>
        <taxon>Insecta</taxon>
        <taxon>Pterygota</taxon>
        <taxon>Neoptera</taxon>
        <taxon>Endopterygota</taxon>
        <taxon>Lepidoptera</taxon>
        <taxon>Glossata</taxon>
        <taxon>Ditrysia</taxon>
        <taxon>Papilionoidea</taxon>
        <taxon>Nymphalidae</taxon>
        <taxon>Satyrinae</taxon>
        <taxon>Satyrini</taxon>
        <taxon>Parargina</taxon>
        <taxon>Pararge</taxon>
    </lineage>
</organism>
<dbReference type="EMBL" id="GAIX01009055">
    <property type="protein sequence ID" value="JAA83505.1"/>
    <property type="molecule type" value="Transcribed_RNA"/>
</dbReference>
<protein>
    <submittedName>
        <fullName evidence="2">CCAAT/enhancer-binding protein zeta</fullName>
    </submittedName>
</protein>
<feature type="region of interest" description="Disordered" evidence="1">
    <location>
        <begin position="52"/>
        <end position="79"/>
    </location>
</feature>
<reference evidence="2" key="1">
    <citation type="journal article" date="2013" name="BMC Genomics">
        <title>Unscrambling butterfly oogenesis.</title>
        <authorList>
            <person name="Carter J.M."/>
            <person name="Baker S.C."/>
            <person name="Pink R."/>
            <person name="Carter D.R."/>
            <person name="Collins A."/>
            <person name="Tomlin J."/>
            <person name="Gibbs M."/>
            <person name="Breuker C.J."/>
        </authorList>
    </citation>
    <scope>NUCLEOTIDE SEQUENCE</scope>
    <source>
        <tissue evidence="2">Ovary</tissue>
    </source>
</reference>
<evidence type="ECO:0000256" key="1">
    <source>
        <dbReference type="SAM" id="MobiDB-lite"/>
    </source>
</evidence>
<proteinExistence type="predicted"/>
<feature type="compositionally biased region" description="Polar residues" evidence="1">
    <location>
        <begin position="54"/>
        <end position="73"/>
    </location>
</feature>